<dbReference type="OrthoDB" id="3489571at2759"/>
<feature type="chain" id="PRO_5009752867" evidence="1">
    <location>
        <begin position="18"/>
        <end position="103"/>
    </location>
</feature>
<comment type="caution">
    <text evidence="2">The sequence shown here is derived from an EMBL/GenBank/DDBJ whole genome shotgun (WGS) entry which is preliminary data.</text>
</comment>
<sequence>MKSISIVVAALAVGAFADLHTQGVCIDKPAKGVEVYNQAATEQACTAYKNRNTGNKQWDKCPDCTLKNEQDLLYYCESQGWHIGGDELHYYCTQHGASDSIAW</sequence>
<proteinExistence type="predicted"/>
<dbReference type="PhylomeDB" id="A0A0A2KIW6"/>
<dbReference type="VEuPathDB" id="FungiDB:PEXP_080770"/>
<name>A0A0A2KIW6_PENEN</name>
<reference evidence="2 3" key="1">
    <citation type="journal article" date="2015" name="Mol. Plant Microbe Interact.">
        <title>Genome, transcriptome, and functional analyses of Penicillium expansum provide new insights into secondary metabolism and pathogenicity.</title>
        <authorList>
            <person name="Ballester A.R."/>
            <person name="Marcet-Houben M."/>
            <person name="Levin E."/>
            <person name="Sela N."/>
            <person name="Selma-Lazaro C."/>
            <person name="Carmona L."/>
            <person name="Wisniewski M."/>
            <person name="Droby S."/>
            <person name="Gonzalez-Candelas L."/>
            <person name="Gabaldon T."/>
        </authorList>
    </citation>
    <scope>NUCLEOTIDE SEQUENCE [LARGE SCALE GENOMIC DNA]</scope>
    <source>
        <strain evidence="2 3">MD-8</strain>
    </source>
</reference>
<dbReference type="EMBL" id="JQFZ01000281">
    <property type="protein sequence ID" value="KGO51665.1"/>
    <property type="molecule type" value="Genomic_DNA"/>
</dbReference>
<evidence type="ECO:0000256" key="1">
    <source>
        <dbReference type="SAM" id="SignalP"/>
    </source>
</evidence>
<keyword evidence="1" id="KW-0732">Signal</keyword>
<dbReference type="RefSeq" id="XP_016594585.1">
    <property type="nucleotide sequence ID" value="XM_016738059.1"/>
</dbReference>
<gene>
    <name evidence="2" type="ORF">PEX2_007820</name>
</gene>
<accession>A0A0A2KIW6</accession>
<evidence type="ECO:0000313" key="3">
    <source>
        <dbReference type="Proteomes" id="UP000030143"/>
    </source>
</evidence>
<dbReference type="HOGENOM" id="CLU_168472_0_0_1"/>
<dbReference type="GeneID" id="27673478"/>
<feature type="signal peptide" evidence="1">
    <location>
        <begin position="1"/>
        <end position="17"/>
    </location>
</feature>
<organism evidence="2 3">
    <name type="scientific">Penicillium expansum</name>
    <name type="common">Blue mold rot fungus</name>
    <dbReference type="NCBI Taxonomy" id="27334"/>
    <lineage>
        <taxon>Eukaryota</taxon>
        <taxon>Fungi</taxon>
        <taxon>Dikarya</taxon>
        <taxon>Ascomycota</taxon>
        <taxon>Pezizomycotina</taxon>
        <taxon>Eurotiomycetes</taxon>
        <taxon>Eurotiomycetidae</taxon>
        <taxon>Eurotiales</taxon>
        <taxon>Aspergillaceae</taxon>
        <taxon>Penicillium</taxon>
    </lineage>
</organism>
<keyword evidence="3" id="KW-1185">Reference proteome</keyword>
<dbReference type="Proteomes" id="UP000030143">
    <property type="component" value="Unassembled WGS sequence"/>
</dbReference>
<evidence type="ECO:0000313" key="2">
    <source>
        <dbReference type="EMBL" id="KGO51665.1"/>
    </source>
</evidence>
<dbReference type="AlphaFoldDB" id="A0A0A2KIW6"/>
<protein>
    <submittedName>
        <fullName evidence="2">Uncharacterized protein</fullName>
    </submittedName>
</protein>